<evidence type="ECO:0000256" key="1">
    <source>
        <dbReference type="ARBA" id="ARBA00023098"/>
    </source>
</evidence>
<protein>
    <submittedName>
        <fullName evidence="4">Patatin-like phospholipase family protein</fullName>
    </submittedName>
</protein>
<organism evidence="4 5">
    <name type="scientific">Bacillus changyiensis</name>
    <dbReference type="NCBI Taxonomy" id="3004103"/>
    <lineage>
        <taxon>Bacteria</taxon>
        <taxon>Bacillati</taxon>
        <taxon>Bacillota</taxon>
        <taxon>Bacilli</taxon>
        <taxon>Bacillales</taxon>
        <taxon>Bacillaceae</taxon>
        <taxon>Bacillus</taxon>
    </lineage>
</organism>
<feature type="domain" description="PNPLA" evidence="3">
    <location>
        <begin position="5"/>
        <end position="196"/>
    </location>
</feature>
<evidence type="ECO:0000313" key="4">
    <source>
        <dbReference type="EMBL" id="MDA7026981.1"/>
    </source>
</evidence>
<dbReference type="PROSITE" id="PS51635">
    <property type="entry name" value="PNPLA"/>
    <property type="match status" value="1"/>
</dbReference>
<dbReference type="CDD" id="cd07207">
    <property type="entry name" value="Pat_ExoU_VipD_like"/>
    <property type="match status" value="1"/>
</dbReference>
<reference evidence="4 5" key="1">
    <citation type="submission" date="2023-01" db="EMBL/GenBank/DDBJ databases">
        <title>Bacillus changyiensis sp. nov., isolated from a coastal deposit.</title>
        <authorList>
            <person name="Xiao G."/>
            <person name="Lai Q."/>
            <person name="Hu Z."/>
            <person name="Shao Z."/>
        </authorList>
    </citation>
    <scope>NUCLEOTIDE SEQUENCE [LARGE SCALE GENOMIC DNA]</scope>
    <source>
        <strain evidence="4 5">CLL-7-23</strain>
    </source>
</reference>
<dbReference type="Pfam" id="PF01734">
    <property type="entry name" value="Patatin"/>
    <property type="match status" value="1"/>
</dbReference>
<evidence type="ECO:0000313" key="5">
    <source>
        <dbReference type="Proteomes" id="UP001211894"/>
    </source>
</evidence>
<evidence type="ECO:0000256" key="2">
    <source>
        <dbReference type="PROSITE-ProRule" id="PRU01161"/>
    </source>
</evidence>
<dbReference type="PANTHER" id="PTHR46394">
    <property type="entry name" value="ANNEXIN"/>
    <property type="match status" value="1"/>
</dbReference>
<comment type="caution">
    <text evidence="4">The sequence shown here is derived from an EMBL/GenBank/DDBJ whole genome shotgun (WGS) entry which is preliminary data.</text>
</comment>
<feature type="active site" description="Proton acceptor" evidence="2">
    <location>
        <position position="183"/>
    </location>
</feature>
<feature type="short sequence motif" description="GXGXXG" evidence="2">
    <location>
        <begin position="9"/>
        <end position="14"/>
    </location>
</feature>
<dbReference type="PANTHER" id="PTHR46394:SF1">
    <property type="entry name" value="PNPLA DOMAIN-CONTAINING PROTEIN"/>
    <property type="match status" value="1"/>
</dbReference>
<accession>A0ABT4X3V9</accession>
<feature type="active site" description="Nucleophile" evidence="2">
    <location>
        <position position="38"/>
    </location>
</feature>
<keyword evidence="5" id="KW-1185">Reference proteome</keyword>
<gene>
    <name evidence="4" type="ORF">PJ311_10215</name>
</gene>
<dbReference type="Gene3D" id="3.40.1090.10">
    <property type="entry name" value="Cytosolic phospholipase A2 catalytic domain"/>
    <property type="match status" value="2"/>
</dbReference>
<keyword evidence="1 2" id="KW-0443">Lipid metabolism</keyword>
<feature type="short sequence motif" description="GXSXG" evidence="2">
    <location>
        <begin position="36"/>
        <end position="40"/>
    </location>
</feature>
<dbReference type="RefSeq" id="WP_271340846.1">
    <property type="nucleotide sequence ID" value="NZ_JAQKAB010000006.1"/>
</dbReference>
<keyword evidence="2" id="KW-0442">Lipid degradation</keyword>
<feature type="short sequence motif" description="DGA/G" evidence="2">
    <location>
        <begin position="183"/>
        <end position="185"/>
    </location>
</feature>
<evidence type="ECO:0000259" key="3">
    <source>
        <dbReference type="PROSITE" id="PS51635"/>
    </source>
</evidence>
<dbReference type="InterPro" id="IPR002641">
    <property type="entry name" value="PNPLA_dom"/>
</dbReference>
<dbReference type="InterPro" id="IPR016035">
    <property type="entry name" value="Acyl_Trfase/lysoPLipase"/>
</dbReference>
<sequence length="290" mass="32818">MYIDGVFSGGGMKGIALVGAYETLEEKGFRFKRLAGTSAGSIIASFITAGYTSLEIRQIIEELNELELLDQRYSFYPLKILKWVSIYWRLGLYKGDKLESWIAEKLRAKGISVFGDFEKGKLKLIASDLTNGRMIVLPDDLTKYGLNPDRFSVARAVRMSCSIPYFFQPVKLKSSAGVSVVVDGGVLSNFPIWLFPDKKRPVLGVTLMPNIKEKPKNVVNNAFELFGALFETMREAHDARHISSKHERNIIFLPVEEIVSTEFTVSKEKKLALIELGKKRTEIFLKQWTY</sequence>
<name>A0ABT4X3V9_9BACI</name>
<dbReference type="EMBL" id="JAQKAB010000006">
    <property type="protein sequence ID" value="MDA7026981.1"/>
    <property type="molecule type" value="Genomic_DNA"/>
</dbReference>
<dbReference type="Proteomes" id="UP001211894">
    <property type="component" value="Unassembled WGS sequence"/>
</dbReference>
<dbReference type="SUPFAM" id="SSF52151">
    <property type="entry name" value="FabD/lysophospholipase-like"/>
    <property type="match status" value="1"/>
</dbReference>
<dbReference type="InterPro" id="IPR052580">
    <property type="entry name" value="Lipid_Hydrolase"/>
</dbReference>
<proteinExistence type="predicted"/>
<keyword evidence="2" id="KW-0378">Hydrolase</keyword>